<dbReference type="STRING" id="83401.SAMN05421742_104166"/>
<name>A0A1G7ZNW8_9PROT</name>
<evidence type="ECO:0000313" key="3">
    <source>
        <dbReference type="Proteomes" id="UP000217076"/>
    </source>
</evidence>
<feature type="transmembrane region" description="Helical" evidence="1">
    <location>
        <begin position="311"/>
        <end position="331"/>
    </location>
</feature>
<keyword evidence="1" id="KW-1133">Transmembrane helix</keyword>
<reference evidence="3" key="1">
    <citation type="submission" date="2016-10" db="EMBL/GenBank/DDBJ databases">
        <authorList>
            <person name="Varghese N."/>
            <person name="Submissions S."/>
        </authorList>
    </citation>
    <scope>NUCLEOTIDE SEQUENCE [LARGE SCALE GENOMIC DNA]</scope>
    <source>
        <strain evidence="3">930I</strain>
    </source>
</reference>
<dbReference type="Pfam" id="PF12679">
    <property type="entry name" value="ABC2_membrane_2"/>
    <property type="match status" value="1"/>
</dbReference>
<dbReference type="AlphaFoldDB" id="A0A1G7ZNW8"/>
<organism evidence="2 3">
    <name type="scientific">Roseospirillum parvum</name>
    <dbReference type="NCBI Taxonomy" id="83401"/>
    <lineage>
        <taxon>Bacteria</taxon>
        <taxon>Pseudomonadati</taxon>
        <taxon>Pseudomonadota</taxon>
        <taxon>Alphaproteobacteria</taxon>
        <taxon>Rhodospirillales</taxon>
        <taxon>Rhodospirillaceae</taxon>
        <taxon>Roseospirillum</taxon>
    </lineage>
</organism>
<feature type="transmembrane region" description="Helical" evidence="1">
    <location>
        <begin position="27"/>
        <end position="48"/>
    </location>
</feature>
<dbReference type="EMBL" id="FNCV01000004">
    <property type="protein sequence ID" value="SDH10267.1"/>
    <property type="molecule type" value="Genomic_DNA"/>
</dbReference>
<keyword evidence="1" id="KW-0472">Membrane</keyword>
<gene>
    <name evidence="2" type="ORF">SAMN05421742_104166</name>
</gene>
<sequence length="394" mass="42587">MLAPIRVICLKELLDNLRDRRSLTVAFVYPLLGPILLGLLVTAVSAMMSIDRTQQSDITVKVAGGERAPELIAFIADQGARIEAVGGDPQAVVRDGEAKVVLHIPPDYGERMAGEGRARVEVILNAAQLTAVVASGTVTRLVRDFNNRHARDTLRSVGLTLDDLSPLEVETVNVSMREARINDFFLFMVPPFIIFTVFIGGVYLAIDTTSGERERGSLEPLLANPVSRWQVMLGKFAAALIFTLMALFVQLAAFKISFSLAGAGPYSLAGRLEPMALLGLVAVCLPLIMFATAIQIIIATITRSFKEAQTWLGLMPLVPAMPGLAMVFVPVNPELWMMAIPTYGQTLLMGQLVRGDPVSTLNVLVAGGATMAVSALLLWLCARLYARETLLWGA</sequence>
<feature type="transmembrane region" description="Helical" evidence="1">
    <location>
        <begin position="361"/>
        <end position="382"/>
    </location>
</feature>
<dbReference type="GO" id="GO:0140359">
    <property type="term" value="F:ABC-type transporter activity"/>
    <property type="evidence" value="ECO:0007669"/>
    <property type="project" value="InterPro"/>
</dbReference>
<feature type="transmembrane region" description="Helical" evidence="1">
    <location>
        <begin position="236"/>
        <end position="256"/>
    </location>
</feature>
<dbReference type="Proteomes" id="UP000217076">
    <property type="component" value="Unassembled WGS sequence"/>
</dbReference>
<keyword evidence="3" id="KW-1185">Reference proteome</keyword>
<protein>
    <submittedName>
        <fullName evidence="2">Sodium transport system permease protein</fullName>
    </submittedName>
</protein>
<evidence type="ECO:0000256" key="1">
    <source>
        <dbReference type="SAM" id="Phobius"/>
    </source>
</evidence>
<feature type="transmembrane region" description="Helical" evidence="1">
    <location>
        <begin position="276"/>
        <end position="299"/>
    </location>
</feature>
<dbReference type="GO" id="GO:0005886">
    <property type="term" value="C:plasma membrane"/>
    <property type="evidence" value="ECO:0007669"/>
    <property type="project" value="UniProtKB-SubCell"/>
</dbReference>
<evidence type="ECO:0000313" key="2">
    <source>
        <dbReference type="EMBL" id="SDH10267.1"/>
    </source>
</evidence>
<feature type="transmembrane region" description="Helical" evidence="1">
    <location>
        <begin position="184"/>
        <end position="206"/>
    </location>
</feature>
<keyword evidence="1" id="KW-0812">Transmembrane</keyword>
<proteinExistence type="predicted"/>
<dbReference type="PANTHER" id="PTHR43471:SF3">
    <property type="entry name" value="ABC TRANSPORTER PERMEASE PROTEIN NATB"/>
    <property type="match status" value="1"/>
</dbReference>
<dbReference type="PANTHER" id="PTHR43471">
    <property type="entry name" value="ABC TRANSPORTER PERMEASE"/>
    <property type="match status" value="1"/>
</dbReference>
<accession>A0A1G7ZNW8</accession>